<protein>
    <submittedName>
        <fullName evidence="2">Uncharacterized protein</fullName>
    </submittedName>
</protein>
<gene>
    <name evidence="2" type="ORF">AVDCRST_MAG29-180</name>
</gene>
<feature type="compositionally biased region" description="Basic residues" evidence="1">
    <location>
        <begin position="49"/>
        <end position="62"/>
    </location>
</feature>
<feature type="compositionally biased region" description="Basic residues" evidence="1">
    <location>
        <begin position="16"/>
        <end position="33"/>
    </location>
</feature>
<organism evidence="2">
    <name type="scientific">uncultured Nocardioidaceae bacterium</name>
    <dbReference type="NCBI Taxonomy" id="253824"/>
    <lineage>
        <taxon>Bacteria</taxon>
        <taxon>Bacillati</taxon>
        <taxon>Actinomycetota</taxon>
        <taxon>Actinomycetes</taxon>
        <taxon>Propionibacteriales</taxon>
        <taxon>Nocardioidaceae</taxon>
        <taxon>environmental samples</taxon>
    </lineage>
</organism>
<evidence type="ECO:0000256" key="1">
    <source>
        <dbReference type="SAM" id="MobiDB-lite"/>
    </source>
</evidence>
<dbReference type="AlphaFoldDB" id="A0A6J4KX72"/>
<accession>A0A6J4KX72</accession>
<feature type="non-terminal residue" evidence="2">
    <location>
        <position position="131"/>
    </location>
</feature>
<evidence type="ECO:0000313" key="2">
    <source>
        <dbReference type="EMBL" id="CAA9317026.1"/>
    </source>
</evidence>
<feature type="compositionally biased region" description="Basic residues" evidence="1">
    <location>
        <begin position="85"/>
        <end position="107"/>
    </location>
</feature>
<sequence>VHPRHPLRPLLDARAPGRRVGARRGGVRRRRTRLAGLGRVEREPDTRDRHHHRLRRRVRRPDRRPAGGHPPHRRGGALRAVRPGVRPRHRRRDHRRTPRRRHRHRGGHSLDQDRTAGVHRRAARVRRRQSV</sequence>
<reference evidence="2" key="1">
    <citation type="submission" date="2020-02" db="EMBL/GenBank/DDBJ databases">
        <authorList>
            <person name="Meier V. D."/>
        </authorList>
    </citation>
    <scope>NUCLEOTIDE SEQUENCE</scope>
    <source>
        <strain evidence="2">AVDCRST_MAG29</strain>
    </source>
</reference>
<feature type="region of interest" description="Disordered" evidence="1">
    <location>
        <begin position="1"/>
        <end position="131"/>
    </location>
</feature>
<feature type="compositionally biased region" description="Basic residues" evidence="1">
    <location>
        <begin position="117"/>
        <end position="131"/>
    </location>
</feature>
<feature type="non-terminal residue" evidence="2">
    <location>
        <position position="1"/>
    </location>
</feature>
<feature type="compositionally biased region" description="Basic and acidic residues" evidence="1">
    <location>
        <begin position="39"/>
        <end position="48"/>
    </location>
</feature>
<dbReference type="EMBL" id="CADCUG010000016">
    <property type="protein sequence ID" value="CAA9317026.1"/>
    <property type="molecule type" value="Genomic_DNA"/>
</dbReference>
<proteinExistence type="predicted"/>
<name>A0A6J4KX72_9ACTN</name>